<evidence type="ECO:0000256" key="1">
    <source>
        <dbReference type="SAM" id="Phobius"/>
    </source>
</evidence>
<dbReference type="EMBL" id="CABL01000001">
    <property type="protein sequence ID" value="CBH74384.1"/>
    <property type="molecule type" value="Genomic_DNA"/>
</dbReference>
<keyword evidence="1" id="KW-0472">Membrane</keyword>
<proteinExistence type="predicted"/>
<feature type="transmembrane region" description="Helical" evidence="1">
    <location>
        <begin position="109"/>
        <end position="128"/>
    </location>
</feature>
<accession>E6PD49</accession>
<keyword evidence="1" id="KW-0812">Transmembrane</keyword>
<keyword evidence="1" id="KW-1133">Transmembrane helix</keyword>
<name>E6PD49_9ZZZZ</name>
<feature type="transmembrane region" description="Helical" evidence="1">
    <location>
        <begin position="45"/>
        <end position="66"/>
    </location>
</feature>
<evidence type="ECO:0000313" key="2">
    <source>
        <dbReference type="EMBL" id="CBH74384.1"/>
    </source>
</evidence>
<gene>
    <name evidence="2" type="ORF">CARN1_2271</name>
</gene>
<protein>
    <submittedName>
        <fullName evidence="2">Putative integral membrane protein</fullName>
    </submittedName>
</protein>
<reference evidence="2" key="1">
    <citation type="submission" date="2009-10" db="EMBL/GenBank/DDBJ databases">
        <title>Diversity of trophic interactions inside an arsenic-rich microbial ecosystem.</title>
        <authorList>
            <person name="Bertin P.N."/>
            <person name="Heinrich-Salmeron A."/>
            <person name="Pelletier E."/>
            <person name="Goulhen-Chollet F."/>
            <person name="Arsene-Ploetze F."/>
            <person name="Gallien S."/>
            <person name="Calteau A."/>
            <person name="Vallenet D."/>
            <person name="Casiot C."/>
            <person name="Chane-Woon-Ming B."/>
            <person name="Giloteaux L."/>
            <person name="Barakat M."/>
            <person name="Bonnefoy V."/>
            <person name="Bruneel O."/>
            <person name="Chandler M."/>
            <person name="Cleiss J."/>
            <person name="Duran R."/>
            <person name="Elbaz-Poulichet F."/>
            <person name="Fonknechten N."/>
            <person name="Lauga B."/>
            <person name="Mornico D."/>
            <person name="Ortet P."/>
            <person name="Schaeffer C."/>
            <person name="Siguier P."/>
            <person name="Alexander Thil Smith A."/>
            <person name="Van Dorsselaer A."/>
            <person name="Weissenbach J."/>
            <person name="Medigue C."/>
            <person name="Le Paslier D."/>
        </authorList>
    </citation>
    <scope>NUCLEOTIDE SEQUENCE</scope>
</reference>
<dbReference type="InterPro" id="IPR013879">
    <property type="entry name" value="DUF1761"/>
</dbReference>
<dbReference type="Pfam" id="PF08570">
    <property type="entry name" value="DUF1761"/>
    <property type="match status" value="1"/>
</dbReference>
<sequence length="132" mass="14346">MRVNWPAILVATVIFFLFGGLWYNVLSPAWRNAMGVAAGQTSTSVYAYIVAVIMSFFLAYAVARVLSWRGDYSAGRGAFIGLSLGLLIFGTMTWMTYAFEMRGAELGWINVGFVAVGMAIQGAILGAWKPQS</sequence>
<dbReference type="AlphaFoldDB" id="E6PD49"/>
<organism evidence="2">
    <name type="scientific">mine drainage metagenome</name>
    <dbReference type="NCBI Taxonomy" id="410659"/>
    <lineage>
        <taxon>unclassified sequences</taxon>
        <taxon>metagenomes</taxon>
        <taxon>ecological metagenomes</taxon>
    </lineage>
</organism>
<feature type="transmembrane region" description="Helical" evidence="1">
    <location>
        <begin position="7"/>
        <end position="25"/>
    </location>
</feature>
<comment type="caution">
    <text evidence="2">The sequence shown here is derived from an EMBL/GenBank/DDBJ whole genome shotgun (WGS) entry which is preliminary data.</text>
</comment>
<feature type="transmembrane region" description="Helical" evidence="1">
    <location>
        <begin position="78"/>
        <end position="97"/>
    </location>
</feature>